<protein>
    <submittedName>
        <fullName evidence="2">Uncharacterized protein</fullName>
    </submittedName>
</protein>
<accession>A0A9Q3FHE6</accession>
<dbReference type="AlphaFoldDB" id="A0A9Q3FHE6"/>
<comment type="caution">
    <text evidence="2">The sequence shown here is derived from an EMBL/GenBank/DDBJ whole genome shotgun (WGS) entry which is preliminary data.</text>
</comment>
<keyword evidence="3" id="KW-1185">Reference proteome</keyword>
<gene>
    <name evidence="2" type="ORF">O181_077673</name>
</gene>
<organism evidence="2 3">
    <name type="scientific">Austropuccinia psidii MF-1</name>
    <dbReference type="NCBI Taxonomy" id="1389203"/>
    <lineage>
        <taxon>Eukaryota</taxon>
        <taxon>Fungi</taxon>
        <taxon>Dikarya</taxon>
        <taxon>Basidiomycota</taxon>
        <taxon>Pucciniomycotina</taxon>
        <taxon>Pucciniomycetes</taxon>
        <taxon>Pucciniales</taxon>
        <taxon>Sphaerophragmiaceae</taxon>
        <taxon>Austropuccinia</taxon>
    </lineage>
</organism>
<evidence type="ECO:0000256" key="1">
    <source>
        <dbReference type="SAM" id="MobiDB-lite"/>
    </source>
</evidence>
<feature type="compositionally biased region" description="Basic and acidic residues" evidence="1">
    <location>
        <begin position="17"/>
        <end position="27"/>
    </location>
</feature>
<evidence type="ECO:0000313" key="3">
    <source>
        <dbReference type="Proteomes" id="UP000765509"/>
    </source>
</evidence>
<evidence type="ECO:0000313" key="2">
    <source>
        <dbReference type="EMBL" id="MBW0537958.1"/>
    </source>
</evidence>
<sequence>MVISKGWNPTRQVRHLQGRETRRRENKATTQAIEEQLNQKGPTMIPTGSQAVDQPNSPLASHHSGTGRSVSKSHHSSQYQVVSRRRKGYKGKTKTSLSQRKKESDPMIQRQLDLVKEVHKSHK</sequence>
<feature type="compositionally biased region" description="Polar residues" evidence="1">
    <location>
        <begin position="28"/>
        <end position="81"/>
    </location>
</feature>
<dbReference type="Proteomes" id="UP000765509">
    <property type="component" value="Unassembled WGS sequence"/>
</dbReference>
<feature type="compositionally biased region" description="Basic residues" evidence="1">
    <location>
        <begin position="83"/>
        <end position="93"/>
    </location>
</feature>
<reference evidence="2" key="1">
    <citation type="submission" date="2021-03" db="EMBL/GenBank/DDBJ databases">
        <title>Draft genome sequence of rust myrtle Austropuccinia psidii MF-1, a brazilian biotype.</title>
        <authorList>
            <person name="Quecine M.C."/>
            <person name="Pachon D.M.R."/>
            <person name="Bonatelli M.L."/>
            <person name="Correr F.H."/>
            <person name="Franceschini L.M."/>
            <person name="Leite T.F."/>
            <person name="Margarido G.R.A."/>
            <person name="Almeida C.A."/>
            <person name="Ferrarezi J.A."/>
            <person name="Labate C.A."/>
        </authorList>
    </citation>
    <scope>NUCLEOTIDE SEQUENCE</scope>
    <source>
        <strain evidence="2">MF-1</strain>
    </source>
</reference>
<feature type="compositionally biased region" description="Basic and acidic residues" evidence="1">
    <location>
        <begin position="113"/>
        <end position="123"/>
    </location>
</feature>
<proteinExistence type="predicted"/>
<name>A0A9Q3FHE6_9BASI</name>
<feature type="region of interest" description="Disordered" evidence="1">
    <location>
        <begin position="1"/>
        <end position="123"/>
    </location>
</feature>
<dbReference type="EMBL" id="AVOT02042543">
    <property type="protein sequence ID" value="MBW0537958.1"/>
    <property type="molecule type" value="Genomic_DNA"/>
</dbReference>